<sequence>MVFLRTRMGRCPASNRRDRSPRLRVTRTVAAVFVRACVHTFVHVGCGATTGLAIAQTPSVTGAHAASPAYVPSPAGDASRSSLPDWQARDWAMACMSCHNAAAPVTAGKTALPALEGRPAAALMASLRAMRDGQPPATLMPQLLKGYRDGELQRIADYFAAQPAIAPR</sequence>
<evidence type="ECO:0000256" key="4">
    <source>
        <dbReference type="PROSITE-ProRule" id="PRU00433"/>
    </source>
</evidence>
<dbReference type="PROSITE" id="PS51007">
    <property type="entry name" value="CYTC"/>
    <property type="match status" value="1"/>
</dbReference>
<evidence type="ECO:0000259" key="5">
    <source>
        <dbReference type="PROSITE" id="PS51007"/>
    </source>
</evidence>
<accession>A0A173H042</accession>
<proteinExistence type="predicted"/>
<dbReference type="GO" id="GO:0046872">
    <property type="term" value="F:metal ion binding"/>
    <property type="evidence" value="ECO:0007669"/>
    <property type="project" value="UniProtKB-KW"/>
</dbReference>
<evidence type="ECO:0000313" key="7">
    <source>
        <dbReference type="Proteomes" id="UP000035651"/>
    </source>
</evidence>
<dbReference type="GO" id="GO:0020037">
    <property type="term" value="F:heme binding"/>
    <property type="evidence" value="ECO:0007669"/>
    <property type="project" value="InterPro"/>
</dbReference>
<protein>
    <recommendedName>
        <fullName evidence="5">Cytochrome c domain-containing protein</fullName>
    </recommendedName>
</protein>
<feature type="domain" description="Cytochrome c" evidence="5">
    <location>
        <begin position="71"/>
        <end position="163"/>
    </location>
</feature>
<dbReference type="InterPro" id="IPR036909">
    <property type="entry name" value="Cyt_c-like_dom_sf"/>
</dbReference>
<keyword evidence="7" id="KW-1185">Reference proteome</keyword>
<gene>
    <name evidence="6" type="ORF">AB870_26110</name>
</gene>
<evidence type="ECO:0000256" key="1">
    <source>
        <dbReference type="ARBA" id="ARBA00022617"/>
    </source>
</evidence>
<dbReference type="AlphaFoldDB" id="A0A173H042"/>
<organism evidence="6 7">
    <name type="scientific">Pandoraea faecigallinarum</name>
    <dbReference type="NCBI Taxonomy" id="656179"/>
    <lineage>
        <taxon>Bacteria</taxon>
        <taxon>Pseudomonadati</taxon>
        <taxon>Pseudomonadota</taxon>
        <taxon>Betaproteobacteria</taxon>
        <taxon>Burkholderiales</taxon>
        <taxon>Burkholderiaceae</taxon>
        <taxon>Pandoraea</taxon>
    </lineage>
</organism>
<evidence type="ECO:0000256" key="3">
    <source>
        <dbReference type="ARBA" id="ARBA00023004"/>
    </source>
</evidence>
<dbReference type="STRING" id="656179.AB870_26110"/>
<dbReference type="EMBL" id="CP011807">
    <property type="protein sequence ID" value="ANI21798.1"/>
    <property type="molecule type" value="Genomic_DNA"/>
</dbReference>
<dbReference type="SUPFAM" id="SSF46626">
    <property type="entry name" value="Cytochrome c"/>
    <property type="match status" value="1"/>
</dbReference>
<dbReference type="Gene3D" id="1.10.760.10">
    <property type="entry name" value="Cytochrome c-like domain"/>
    <property type="match status" value="1"/>
</dbReference>
<keyword evidence="1 4" id="KW-0349">Heme</keyword>
<dbReference type="InterPro" id="IPR009056">
    <property type="entry name" value="Cyt_c-like_dom"/>
</dbReference>
<keyword evidence="2 4" id="KW-0479">Metal-binding</keyword>
<dbReference type="KEGG" id="pfg:AB870_26110"/>
<dbReference type="GO" id="GO:0009055">
    <property type="term" value="F:electron transfer activity"/>
    <property type="evidence" value="ECO:0007669"/>
    <property type="project" value="InterPro"/>
</dbReference>
<evidence type="ECO:0000313" key="6">
    <source>
        <dbReference type="EMBL" id="ANI21798.1"/>
    </source>
</evidence>
<keyword evidence="3 4" id="KW-0408">Iron</keyword>
<evidence type="ECO:0000256" key="2">
    <source>
        <dbReference type="ARBA" id="ARBA00022723"/>
    </source>
</evidence>
<dbReference type="Proteomes" id="UP000035651">
    <property type="component" value="Chromosome"/>
</dbReference>
<reference evidence="6" key="1">
    <citation type="submission" date="2016-06" db="EMBL/GenBank/DDBJ databases">
        <title>Complete Genome Sequence of Pandoraea faecigallinarum DSM-23572.</title>
        <authorList>
            <person name="Yong D."/>
            <person name="Ee R."/>
            <person name="Lim Y.-L."/>
            <person name="Yin W.-F."/>
            <person name="Chan K.-G."/>
        </authorList>
    </citation>
    <scope>NUCLEOTIDE SEQUENCE</scope>
    <source>
        <strain evidence="6">DSM 23572</strain>
    </source>
</reference>
<name>A0A173H042_9BURK</name>